<keyword evidence="2" id="KW-1185">Reference proteome</keyword>
<sequence>MGRGARTGRGSRGGGRGCGCSLILLVLLLVGLVAAAEFGARWYLADRAEREVSARIDAPTDVSFGRGLLLWELISSRSAGEVHLTSPGSDTVPQLDVTSHSVTLVDGALHAETLDGTAVLDEQQMVAAAAQGGPEGSPIAGLTEVRSVRPDAAAGLLRADLGGIAEVGVAPSVTDGRLTLRPEQTALLGFPLPDGLFSGITTVVDSAVADLPHGVVIEGTRVVPEGLEVSLGGRDVVLQTN</sequence>
<organism evidence="1 2">
    <name type="scientific">Dietzia aurantiaca</name>
    <dbReference type="NCBI Taxonomy" id="983873"/>
    <lineage>
        <taxon>Bacteria</taxon>
        <taxon>Bacillati</taxon>
        <taxon>Actinomycetota</taxon>
        <taxon>Actinomycetes</taxon>
        <taxon>Mycobacteriales</taxon>
        <taxon>Dietziaceae</taxon>
        <taxon>Dietzia</taxon>
    </lineage>
</organism>
<accession>A0ABV9PVX0</accession>
<dbReference type="Proteomes" id="UP001595836">
    <property type="component" value="Unassembled WGS sequence"/>
</dbReference>
<dbReference type="Pfam" id="PF11209">
    <property type="entry name" value="LmeA"/>
    <property type="match status" value="1"/>
</dbReference>
<comment type="caution">
    <text evidence="1">The sequence shown here is derived from an EMBL/GenBank/DDBJ whole genome shotgun (WGS) entry which is preliminary data.</text>
</comment>
<reference evidence="2" key="1">
    <citation type="journal article" date="2019" name="Int. J. Syst. Evol. Microbiol.">
        <title>The Global Catalogue of Microorganisms (GCM) 10K type strain sequencing project: providing services to taxonomists for standard genome sequencing and annotation.</title>
        <authorList>
            <consortium name="The Broad Institute Genomics Platform"/>
            <consortium name="The Broad Institute Genome Sequencing Center for Infectious Disease"/>
            <person name="Wu L."/>
            <person name="Ma J."/>
        </authorList>
    </citation>
    <scope>NUCLEOTIDE SEQUENCE [LARGE SCALE GENOMIC DNA]</scope>
    <source>
        <strain evidence="2">JCM 11882</strain>
    </source>
</reference>
<proteinExistence type="predicted"/>
<gene>
    <name evidence="1" type="ORF">ACFO7U_17870</name>
</gene>
<protein>
    <submittedName>
        <fullName evidence="1">LmeA family phospholipid-binding protein</fullName>
    </submittedName>
</protein>
<evidence type="ECO:0000313" key="1">
    <source>
        <dbReference type="EMBL" id="MFC4756639.1"/>
    </source>
</evidence>
<name>A0ABV9PVX0_9ACTN</name>
<dbReference type="EMBL" id="JBHSHP010000061">
    <property type="protein sequence ID" value="MFC4756639.1"/>
    <property type="molecule type" value="Genomic_DNA"/>
</dbReference>
<dbReference type="RefSeq" id="WP_344996657.1">
    <property type="nucleotide sequence ID" value="NZ_BAABCD010000057.1"/>
</dbReference>
<dbReference type="InterPro" id="IPR021373">
    <property type="entry name" value="DUF2993"/>
</dbReference>
<evidence type="ECO:0000313" key="2">
    <source>
        <dbReference type="Proteomes" id="UP001595836"/>
    </source>
</evidence>